<organism evidence="2 3">
    <name type="scientific">Loktanella atrilutea</name>
    <dbReference type="NCBI Taxonomy" id="366533"/>
    <lineage>
        <taxon>Bacteria</taxon>
        <taxon>Pseudomonadati</taxon>
        <taxon>Pseudomonadota</taxon>
        <taxon>Alphaproteobacteria</taxon>
        <taxon>Rhodobacterales</taxon>
        <taxon>Roseobacteraceae</taxon>
        <taxon>Loktanella</taxon>
    </lineage>
</organism>
<dbReference type="InterPro" id="IPR009956">
    <property type="entry name" value="Post-segregation_anti-tox_CcdA"/>
</dbReference>
<accession>A0A1M5EY43</accession>
<dbReference type="EMBL" id="FQUE01000015">
    <property type="protein sequence ID" value="SHF83901.1"/>
    <property type="molecule type" value="Genomic_DNA"/>
</dbReference>
<dbReference type="RefSeq" id="WP_072858748.1">
    <property type="nucleotide sequence ID" value="NZ_FQUE01000015.1"/>
</dbReference>
<proteinExistence type="predicted"/>
<gene>
    <name evidence="2" type="ORF">SAMN05444339_11543</name>
</gene>
<dbReference type="STRING" id="366533.SAMN05444339_11543"/>
<dbReference type="Pfam" id="PF07362">
    <property type="entry name" value="CcdA"/>
    <property type="match status" value="1"/>
</dbReference>
<evidence type="ECO:0000313" key="3">
    <source>
        <dbReference type="Proteomes" id="UP000183987"/>
    </source>
</evidence>
<dbReference type="AlphaFoldDB" id="A0A1M5EY43"/>
<dbReference type="Proteomes" id="UP000183987">
    <property type="component" value="Unassembled WGS sequence"/>
</dbReference>
<keyword evidence="3" id="KW-1185">Reference proteome</keyword>
<sequence>MVAASKRKTSLILDAAILDAARDLGINISAVADAALQRAVADARRRKWLDENAEAFVAQAAWHARNDHPLSDISASPDSATRSG</sequence>
<evidence type="ECO:0000256" key="1">
    <source>
        <dbReference type="ARBA" id="ARBA00022649"/>
    </source>
</evidence>
<reference evidence="3" key="1">
    <citation type="submission" date="2016-11" db="EMBL/GenBank/DDBJ databases">
        <authorList>
            <person name="Varghese N."/>
            <person name="Submissions S."/>
        </authorList>
    </citation>
    <scope>NUCLEOTIDE SEQUENCE [LARGE SCALE GENOMIC DNA]</scope>
    <source>
        <strain evidence="3">DSM 29326</strain>
    </source>
</reference>
<keyword evidence="1" id="KW-1277">Toxin-antitoxin system</keyword>
<name>A0A1M5EY43_LOKAT</name>
<dbReference type="OrthoDB" id="7191115at2"/>
<evidence type="ECO:0000313" key="2">
    <source>
        <dbReference type="EMBL" id="SHF83901.1"/>
    </source>
</evidence>
<protein>
    <submittedName>
        <fullName evidence="2">Antitoxin CcdA</fullName>
    </submittedName>
</protein>